<evidence type="ECO:0000313" key="3">
    <source>
        <dbReference type="Proteomes" id="UP000029278"/>
    </source>
</evidence>
<dbReference type="PANTHER" id="PTHR37804">
    <property type="entry name" value="CDAA REGULATORY PROTEIN CDAR"/>
    <property type="match status" value="1"/>
</dbReference>
<feature type="region of interest" description="Disordered" evidence="1">
    <location>
        <begin position="406"/>
        <end position="476"/>
    </location>
</feature>
<dbReference type="STRING" id="44252.DJ90_5839"/>
<dbReference type="PATRIC" id="fig|44252.3.peg.5316"/>
<sequence length="476" mass="49948">MDKWLTHNNFAKVLALVVSIILWAMVHLDSGTPVDSTTLAQPKIIDNVNIEVTGLNDEKYVLYDLEPTKVRMEVKGKRIDLTTSFSDYKVKLNLKNVGPGTFTLPLTYELPPGVQLVSIDPSIVKVTVEAKETKTVPVSIVTKGQPANGLLLGSPIVAGSGTVDVTLPASEIGELSKVQGTVDVTGLKDSVKGKSVKLTAYDKQGKAMESAEISPSSVEVDVPITKMYKTVPIELRYTGQLPAGYVLAGAEPDVEGVALYGTKETLAGISSYPITVDLGRFDGSNATKYSVDLTPPEGFEKIEPSSVTVTLNVKPSEQKQVEGIPITLENVGSLYNAKVIRPADRLVSLTLLGADDVLAKLAAADIQAAADLSDLGAGLHTVPVNVKLPAYVELADASKGLTIDVELTEKDMPAATEPEEDTGKQENQTDPGTSGNGGNPGNQQSENNAERPAGNDSSANQGDDAGTANNGAAGGA</sequence>
<dbReference type="GeneID" id="77011349"/>
<gene>
    <name evidence="2" type="ORF">DJ90_5839</name>
</gene>
<dbReference type="InterPro" id="IPR012505">
    <property type="entry name" value="YbbR"/>
</dbReference>
<dbReference type="RefSeq" id="WP_036619581.1">
    <property type="nucleotide sequence ID" value="NZ_JAKOBR010000189.1"/>
</dbReference>
<proteinExistence type="predicted"/>
<reference evidence="2 3" key="1">
    <citation type="submission" date="2014-04" db="EMBL/GenBank/DDBJ databases">
        <authorList>
            <person name="Bishop-Lilly K.A."/>
            <person name="Broomall S.M."/>
            <person name="Chain P.S."/>
            <person name="Chertkov O."/>
            <person name="Coyne S.R."/>
            <person name="Daligault H.E."/>
            <person name="Davenport K.W."/>
            <person name="Erkkila T."/>
            <person name="Frey K.G."/>
            <person name="Gibbons H.S."/>
            <person name="Gu W."/>
            <person name="Jaissle J."/>
            <person name="Johnson S.L."/>
            <person name="Koroleva G.I."/>
            <person name="Ladner J.T."/>
            <person name="Lo C.-C."/>
            <person name="Minogue T.D."/>
            <person name="Munk C."/>
            <person name="Palacios G.F."/>
            <person name="Redden C.L."/>
            <person name="Rosenzweig C.N."/>
            <person name="Scholz M.B."/>
            <person name="Teshima H."/>
            <person name="Xu Y."/>
        </authorList>
    </citation>
    <scope>NUCLEOTIDE SEQUENCE [LARGE SCALE GENOMIC DNA]</scope>
    <source>
        <strain evidence="2 3">8244</strain>
    </source>
</reference>
<dbReference type="AlphaFoldDB" id="A0A090Y916"/>
<dbReference type="InterPro" id="IPR053154">
    <property type="entry name" value="c-di-AMP_regulator"/>
</dbReference>
<organism evidence="2 3">
    <name type="scientific">Paenibacillus macerans</name>
    <name type="common">Bacillus macerans</name>
    <dbReference type="NCBI Taxonomy" id="44252"/>
    <lineage>
        <taxon>Bacteria</taxon>
        <taxon>Bacillati</taxon>
        <taxon>Bacillota</taxon>
        <taxon>Bacilli</taxon>
        <taxon>Bacillales</taxon>
        <taxon>Paenibacillaceae</taxon>
        <taxon>Paenibacillus</taxon>
    </lineage>
</organism>
<evidence type="ECO:0000256" key="1">
    <source>
        <dbReference type="SAM" id="MobiDB-lite"/>
    </source>
</evidence>
<dbReference type="PANTHER" id="PTHR37804:SF1">
    <property type="entry name" value="CDAA REGULATORY PROTEIN CDAR"/>
    <property type="match status" value="1"/>
</dbReference>
<comment type="caution">
    <text evidence="2">The sequence shown here is derived from an EMBL/GenBank/DDBJ whole genome shotgun (WGS) entry which is preliminary data.</text>
</comment>
<dbReference type="Gene3D" id="2.170.120.30">
    <property type="match status" value="2"/>
</dbReference>
<name>A0A090Y916_PAEMA</name>
<evidence type="ECO:0000313" key="2">
    <source>
        <dbReference type="EMBL" id="KFM94954.1"/>
    </source>
</evidence>
<protein>
    <submittedName>
        <fullName evidence="2">YbbR-like family protein</fullName>
    </submittedName>
</protein>
<feature type="compositionally biased region" description="Low complexity" evidence="1">
    <location>
        <begin position="462"/>
        <end position="476"/>
    </location>
</feature>
<accession>A0A090Y916</accession>
<dbReference type="EMBL" id="JMQA01000044">
    <property type="protein sequence ID" value="KFM94954.1"/>
    <property type="molecule type" value="Genomic_DNA"/>
</dbReference>
<dbReference type="HOGENOM" id="CLU_039811_3_1_9"/>
<dbReference type="Gene3D" id="2.170.120.40">
    <property type="entry name" value="YbbR-like domain"/>
    <property type="match status" value="2"/>
</dbReference>
<dbReference type="OrthoDB" id="1013291at2"/>
<dbReference type="Pfam" id="PF07949">
    <property type="entry name" value="YbbR"/>
    <property type="match status" value="3"/>
</dbReference>
<dbReference type="Proteomes" id="UP000029278">
    <property type="component" value="Unassembled WGS sequence"/>
</dbReference>
<keyword evidence="3" id="KW-1185">Reference proteome</keyword>